<evidence type="ECO:0000256" key="2">
    <source>
        <dbReference type="ARBA" id="ARBA00022827"/>
    </source>
</evidence>
<keyword evidence="6" id="KW-1185">Reference proteome</keyword>
<dbReference type="Gene3D" id="3.50.50.60">
    <property type="entry name" value="FAD/NAD(P)-binding domain"/>
    <property type="match status" value="1"/>
</dbReference>
<dbReference type="OrthoDB" id="417877at2759"/>
<dbReference type="InterPro" id="IPR036188">
    <property type="entry name" value="FAD/NAD-bd_sf"/>
</dbReference>
<accession>A0A8H7MKN4</accession>
<evidence type="ECO:0000313" key="6">
    <source>
        <dbReference type="Proteomes" id="UP000651452"/>
    </source>
</evidence>
<keyword evidence="1" id="KW-0285">Flavoprotein</keyword>
<dbReference type="Proteomes" id="UP000651452">
    <property type="component" value="Unassembled WGS sequence"/>
</dbReference>
<reference evidence="5" key="2">
    <citation type="submission" date="2020-09" db="EMBL/GenBank/DDBJ databases">
        <title>Reference genome assembly for Australian Ascochyta lentis isolate Al4.</title>
        <authorList>
            <person name="Lee R.C."/>
            <person name="Farfan-Caceres L.M."/>
            <person name="Debler J.W."/>
            <person name="Williams A.H."/>
            <person name="Henares B.M."/>
        </authorList>
    </citation>
    <scope>NUCLEOTIDE SEQUENCE</scope>
    <source>
        <strain evidence="5">Al4</strain>
    </source>
</reference>
<dbReference type="EMBL" id="RZGK01000005">
    <property type="protein sequence ID" value="KAF9698918.1"/>
    <property type="molecule type" value="Genomic_DNA"/>
</dbReference>
<name>A0A8H7MKN4_9PLEO</name>
<organism evidence="5 6">
    <name type="scientific">Ascochyta lentis</name>
    <dbReference type="NCBI Taxonomy" id="205686"/>
    <lineage>
        <taxon>Eukaryota</taxon>
        <taxon>Fungi</taxon>
        <taxon>Dikarya</taxon>
        <taxon>Ascomycota</taxon>
        <taxon>Pezizomycotina</taxon>
        <taxon>Dothideomycetes</taxon>
        <taxon>Pleosporomycetidae</taxon>
        <taxon>Pleosporales</taxon>
        <taxon>Pleosporineae</taxon>
        <taxon>Didymellaceae</taxon>
        <taxon>Ascochyta</taxon>
    </lineage>
</organism>
<protein>
    <recommendedName>
        <fullName evidence="4">FAD-binding domain-containing protein</fullName>
    </recommendedName>
</protein>
<reference evidence="5" key="1">
    <citation type="submission" date="2018-12" db="EMBL/GenBank/DDBJ databases">
        <authorList>
            <person name="Syme R.A."/>
            <person name="Farfan-Caceres L."/>
            <person name="Lichtenzveig J."/>
        </authorList>
    </citation>
    <scope>NUCLEOTIDE SEQUENCE</scope>
    <source>
        <strain evidence="5">Al4</strain>
    </source>
</reference>
<gene>
    <name evidence="5" type="ORF">EKO04_003323</name>
</gene>
<dbReference type="GO" id="GO:0016491">
    <property type="term" value="F:oxidoreductase activity"/>
    <property type="evidence" value="ECO:0007669"/>
    <property type="project" value="UniProtKB-KW"/>
</dbReference>
<dbReference type="GO" id="GO:0044550">
    <property type="term" value="P:secondary metabolite biosynthetic process"/>
    <property type="evidence" value="ECO:0007669"/>
    <property type="project" value="TreeGrafter"/>
</dbReference>
<evidence type="ECO:0000256" key="3">
    <source>
        <dbReference type="ARBA" id="ARBA00023002"/>
    </source>
</evidence>
<feature type="domain" description="FAD-binding" evidence="4">
    <location>
        <begin position="11"/>
        <end position="332"/>
    </location>
</feature>
<dbReference type="InterPro" id="IPR051104">
    <property type="entry name" value="FAD_monoxygenase"/>
</dbReference>
<dbReference type="AlphaFoldDB" id="A0A8H7MKN4"/>
<dbReference type="PANTHER" id="PTHR46720:SF3">
    <property type="entry name" value="FAD-BINDING DOMAIN-CONTAINING PROTEIN-RELATED"/>
    <property type="match status" value="1"/>
</dbReference>
<sequence>MTVKLTPKPLKVAIVGGGPGGLGTAIALSQIPNIDVTIYEQASVLREVGAGISIGPNSWKVLELLGVADALNSGHPTWTILNLNGRSGEELHRREKPKSDSGRAPIRTQRTKLQSTLLSSVQPGIIQLSKKLAHVVDLGDAGVQLHFKDGTSTIADLVVGADGIRSAVRDAAWPDYEIKFTGTTIWRTLLAWDDVKDLDPRFEITGWWHTPTTHVYFSPVGEGLWEIAARAWHDPAIHSASKVSWGVPVDNAHVESHFTEYLPQIREALARVPQGGWREFAAFAGPELETLVAWNNKIVLVGDSSHALSGAFGSGAGFAMEDGWILAQALAHYDNDLSKALPLFDQIRLSYYARMYAHLASEAARRAKNLQIIGNPSFDERVANKIISDGGADMSWIYNNDIEATWKLAVKELEGGP</sequence>
<evidence type="ECO:0000259" key="4">
    <source>
        <dbReference type="Pfam" id="PF01494"/>
    </source>
</evidence>
<dbReference type="PRINTS" id="PR00420">
    <property type="entry name" value="RNGMNOXGNASE"/>
</dbReference>
<keyword evidence="3" id="KW-0560">Oxidoreductase</keyword>
<dbReference type="GO" id="GO:0071949">
    <property type="term" value="F:FAD binding"/>
    <property type="evidence" value="ECO:0007669"/>
    <property type="project" value="InterPro"/>
</dbReference>
<comment type="caution">
    <text evidence="5">The sequence shown here is derived from an EMBL/GenBank/DDBJ whole genome shotgun (WGS) entry which is preliminary data.</text>
</comment>
<dbReference type="PANTHER" id="PTHR46720">
    <property type="entry name" value="HYDROXYLASE, PUTATIVE (AFU_ORTHOLOGUE AFUA_3G01460)-RELATED"/>
    <property type="match status" value="1"/>
</dbReference>
<evidence type="ECO:0000313" key="5">
    <source>
        <dbReference type="EMBL" id="KAF9698918.1"/>
    </source>
</evidence>
<evidence type="ECO:0000256" key="1">
    <source>
        <dbReference type="ARBA" id="ARBA00022630"/>
    </source>
</evidence>
<proteinExistence type="predicted"/>
<keyword evidence="2" id="KW-0274">FAD</keyword>
<dbReference type="SUPFAM" id="SSF51905">
    <property type="entry name" value="FAD/NAD(P)-binding domain"/>
    <property type="match status" value="1"/>
</dbReference>
<dbReference type="InterPro" id="IPR002938">
    <property type="entry name" value="FAD-bd"/>
</dbReference>
<dbReference type="Pfam" id="PF01494">
    <property type="entry name" value="FAD_binding_3"/>
    <property type="match status" value="1"/>
</dbReference>